<evidence type="ECO:0000313" key="1">
    <source>
        <dbReference type="EMBL" id="MFC7320798.1"/>
    </source>
</evidence>
<dbReference type="RefSeq" id="WP_289214391.1">
    <property type="nucleotide sequence ID" value="NZ_JAPVRC010000001.1"/>
</dbReference>
<comment type="caution">
    <text evidence="1">The sequence shown here is derived from an EMBL/GenBank/DDBJ whole genome shotgun (WGS) entry which is preliminary data.</text>
</comment>
<reference evidence="2" key="1">
    <citation type="journal article" date="2019" name="Int. J. Syst. Evol. Microbiol.">
        <title>The Global Catalogue of Microorganisms (GCM) 10K type strain sequencing project: providing services to taxonomists for standard genome sequencing and annotation.</title>
        <authorList>
            <consortium name="The Broad Institute Genomics Platform"/>
            <consortium name="The Broad Institute Genome Sequencing Center for Infectious Disease"/>
            <person name="Wu L."/>
            <person name="Ma J."/>
        </authorList>
    </citation>
    <scope>NUCLEOTIDE SEQUENCE [LARGE SCALE GENOMIC DNA]</scope>
    <source>
        <strain evidence="2">CCUG 73951</strain>
    </source>
</reference>
<evidence type="ECO:0000313" key="2">
    <source>
        <dbReference type="Proteomes" id="UP001596494"/>
    </source>
</evidence>
<sequence length="108" mass="12163">MNRHRIASVLVTAIWCILVAQIPALDFQGTSLEDVFSQQHTSINESILVNTPAPQKGKIQGFFTYLILPPDDYKSYLISLRNQTPSIISLIPDAITFMKHHSNYFSAN</sequence>
<organism evidence="1 2">
    <name type="scientific">Halobacillus campisalis</name>
    <dbReference type="NCBI Taxonomy" id="435909"/>
    <lineage>
        <taxon>Bacteria</taxon>
        <taxon>Bacillati</taxon>
        <taxon>Bacillota</taxon>
        <taxon>Bacilli</taxon>
        <taxon>Bacillales</taxon>
        <taxon>Bacillaceae</taxon>
        <taxon>Halobacillus</taxon>
    </lineage>
</organism>
<gene>
    <name evidence="1" type="ORF">ACFQMN_07875</name>
</gene>
<accession>A0ABW2K3N8</accession>
<name>A0ABW2K3N8_9BACI</name>
<dbReference type="EMBL" id="JBHTBY010000006">
    <property type="protein sequence ID" value="MFC7320798.1"/>
    <property type="molecule type" value="Genomic_DNA"/>
</dbReference>
<protein>
    <submittedName>
        <fullName evidence="1">Uncharacterized protein</fullName>
    </submittedName>
</protein>
<proteinExistence type="predicted"/>
<dbReference type="Proteomes" id="UP001596494">
    <property type="component" value="Unassembled WGS sequence"/>
</dbReference>
<keyword evidence="2" id="KW-1185">Reference proteome</keyword>